<accession>A0A8J6N2K5</accession>
<evidence type="ECO:0000259" key="2">
    <source>
        <dbReference type="PROSITE" id="PS50983"/>
    </source>
</evidence>
<dbReference type="PROSITE" id="PS50983">
    <property type="entry name" value="FE_B12_PBP"/>
    <property type="match status" value="1"/>
</dbReference>
<dbReference type="AlphaFoldDB" id="A0A8J6N2K5"/>
<keyword evidence="1" id="KW-0732">Signal</keyword>
<sequence length="302" mass="33710">MKKTRLSCLIQSCFIAFILALAVPYYLFADDDSRVENTAPAPERIISLGQTITERIYLLGADRNLIADTVYCVEPEDAKYKEKVGTLLQANLEKIVALKPDLVIASNLARPKQLRKLKNLGIRVVQLSYPKNFSEMCRQFLDLGILLGKEEKAKEIIENTRKEVAAIRMKTGSLPKKRVFIQLGIKPLHAVTRESFLNDYIEFAGGENIALNEGRGAYSREKVLKGNPEVIIISTMGSSKGETGKNEKESWMKYGSIAAVKNRNVYIVNPDKICSPTPITFVEALTEIAEMIHPGFSDGELK</sequence>
<proteinExistence type="predicted"/>
<evidence type="ECO:0000313" key="3">
    <source>
        <dbReference type="EMBL" id="MBC8178300.1"/>
    </source>
</evidence>
<reference evidence="3 4" key="1">
    <citation type="submission" date="2020-08" db="EMBL/GenBank/DDBJ databases">
        <title>Bridging the membrane lipid divide: bacteria of the FCB group superphylum have the potential to synthesize archaeal ether lipids.</title>
        <authorList>
            <person name="Villanueva L."/>
            <person name="Von Meijenfeldt F.A.B."/>
            <person name="Westbye A.B."/>
            <person name="Yadav S."/>
            <person name="Hopmans E.C."/>
            <person name="Dutilh B.E."/>
            <person name="Sinninghe Damste J.S."/>
        </authorList>
    </citation>
    <scope>NUCLEOTIDE SEQUENCE [LARGE SCALE GENOMIC DNA]</scope>
    <source>
        <strain evidence="3">NIOZ-UU27</strain>
    </source>
</reference>
<dbReference type="NCBIfam" id="NF038402">
    <property type="entry name" value="TroA_like"/>
    <property type="match status" value="1"/>
</dbReference>
<dbReference type="InterPro" id="IPR050902">
    <property type="entry name" value="ABC_Transporter_SBP"/>
</dbReference>
<dbReference type="Gene3D" id="3.40.50.1980">
    <property type="entry name" value="Nitrogenase molybdenum iron protein domain"/>
    <property type="match status" value="2"/>
</dbReference>
<dbReference type="SUPFAM" id="SSF53807">
    <property type="entry name" value="Helical backbone' metal receptor"/>
    <property type="match status" value="1"/>
</dbReference>
<comment type="caution">
    <text evidence="3">The sequence shown here is derived from an EMBL/GenBank/DDBJ whole genome shotgun (WGS) entry which is preliminary data.</text>
</comment>
<dbReference type="GO" id="GO:0071281">
    <property type="term" value="P:cellular response to iron ion"/>
    <property type="evidence" value="ECO:0007669"/>
    <property type="project" value="TreeGrafter"/>
</dbReference>
<protein>
    <submittedName>
        <fullName evidence="3">ABC transporter substrate-binding protein</fullName>
    </submittedName>
</protein>
<dbReference type="Proteomes" id="UP000650524">
    <property type="component" value="Unassembled WGS sequence"/>
</dbReference>
<dbReference type="PANTHER" id="PTHR30535">
    <property type="entry name" value="VITAMIN B12-BINDING PROTEIN"/>
    <property type="match status" value="1"/>
</dbReference>
<evidence type="ECO:0000256" key="1">
    <source>
        <dbReference type="ARBA" id="ARBA00022729"/>
    </source>
</evidence>
<feature type="domain" description="Fe/B12 periplasmic-binding" evidence="2">
    <location>
        <begin position="44"/>
        <end position="296"/>
    </location>
</feature>
<name>A0A8J6N2K5_9DELT</name>
<dbReference type="InterPro" id="IPR054828">
    <property type="entry name" value="Vit_B12_bind_prot"/>
</dbReference>
<dbReference type="Pfam" id="PF01497">
    <property type="entry name" value="Peripla_BP_2"/>
    <property type="match status" value="1"/>
</dbReference>
<dbReference type="PANTHER" id="PTHR30535:SF34">
    <property type="entry name" value="MOLYBDATE-BINDING PROTEIN MOLA"/>
    <property type="match status" value="1"/>
</dbReference>
<gene>
    <name evidence="3" type="ORF">H8E19_12920</name>
</gene>
<organism evidence="3 4">
    <name type="scientific">Candidatus Desulfacyla euxinica</name>
    <dbReference type="NCBI Taxonomy" id="2841693"/>
    <lineage>
        <taxon>Bacteria</taxon>
        <taxon>Deltaproteobacteria</taxon>
        <taxon>Candidatus Desulfacyla</taxon>
    </lineage>
</organism>
<dbReference type="EMBL" id="JACNJD010000270">
    <property type="protein sequence ID" value="MBC8178300.1"/>
    <property type="molecule type" value="Genomic_DNA"/>
</dbReference>
<dbReference type="InterPro" id="IPR002491">
    <property type="entry name" value="ABC_transptr_periplasmic_BD"/>
</dbReference>
<evidence type="ECO:0000313" key="4">
    <source>
        <dbReference type="Proteomes" id="UP000650524"/>
    </source>
</evidence>